<organism evidence="1 2">
    <name type="scientific">Candidatus Giovannonibacteria bacterium GW2011_GWA1_44_29</name>
    <dbReference type="NCBI Taxonomy" id="1618646"/>
    <lineage>
        <taxon>Bacteria</taxon>
        <taxon>Candidatus Giovannoniibacteriota</taxon>
    </lineage>
</organism>
<evidence type="ECO:0008006" key="3">
    <source>
        <dbReference type="Google" id="ProtNLM"/>
    </source>
</evidence>
<accession>A0A0G1IY91</accession>
<comment type="caution">
    <text evidence="1">The sequence shown here is derived from an EMBL/GenBank/DDBJ whole genome shotgun (WGS) entry which is preliminary data.</text>
</comment>
<gene>
    <name evidence="1" type="ORF">UW57_C0004G0068</name>
</gene>
<sequence length="379" mass="42216">MAIDLGTASISAVVAVRYEKNYPKSIVDPCEILKVLRYPIDLFGYKINGDEQKLPYILKDGFLKIFKDAYGASHHVDAVLIALSDPFFAYKKAQQKIERANPDKIISESEIDAMVKSIGTDVATKNLFVVGREVLSVKINGYSIENAASYKGRVLETEMIFTLISRTLKDYIENAREKFFPKAATRYYSDSRALWRLLKATENFTDPVLVADIGGEVTEIFWADKNNIEHAGASAFGIRTLSRRISTSLKIDQKDVEAIFRKYTSGTLDETLRTKLERALSPALADWWASLKNVLKNTFTSISAGIVPKRIIISGGGADFTLFSSFLKDSFKKDFGADIEPQILRAEAFQDMLYPSDQLVGGGDIILSALILFADAKKI</sequence>
<dbReference type="Gene3D" id="3.30.420.40">
    <property type="match status" value="1"/>
</dbReference>
<dbReference type="STRING" id="1618646.UW57_C0004G0068"/>
<name>A0A0G1IY91_9BACT</name>
<dbReference type="AlphaFoldDB" id="A0A0G1IY91"/>
<dbReference type="InterPro" id="IPR043129">
    <property type="entry name" value="ATPase_NBD"/>
</dbReference>
<protein>
    <recommendedName>
        <fullName evidence="3">Type IV pilus assembly protein PilM</fullName>
    </recommendedName>
</protein>
<evidence type="ECO:0000313" key="1">
    <source>
        <dbReference type="EMBL" id="KKT63958.1"/>
    </source>
</evidence>
<dbReference type="Proteomes" id="UP000034652">
    <property type="component" value="Unassembled WGS sequence"/>
</dbReference>
<evidence type="ECO:0000313" key="2">
    <source>
        <dbReference type="Proteomes" id="UP000034652"/>
    </source>
</evidence>
<reference evidence="1 2" key="1">
    <citation type="journal article" date="2015" name="Nature">
        <title>rRNA introns, odd ribosomes, and small enigmatic genomes across a large radiation of phyla.</title>
        <authorList>
            <person name="Brown C.T."/>
            <person name="Hug L.A."/>
            <person name="Thomas B.C."/>
            <person name="Sharon I."/>
            <person name="Castelle C.J."/>
            <person name="Singh A."/>
            <person name="Wilkins M.J."/>
            <person name="Williams K.H."/>
            <person name="Banfield J.F."/>
        </authorList>
    </citation>
    <scope>NUCLEOTIDE SEQUENCE [LARGE SCALE GENOMIC DNA]</scope>
</reference>
<dbReference type="EMBL" id="LCIV01000004">
    <property type="protein sequence ID" value="KKT63958.1"/>
    <property type="molecule type" value="Genomic_DNA"/>
</dbReference>
<dbReference type="SUPFAM" id="SSF53067">
    <property type="entry name" value="Actin-like ATPase domain"/>
    <property type="match status" value="1"/>
</dbReference>
<proteinExistence type="predicted"/>